<dbReference type="OrthoDB" id="5914567at2"/>
<name>A0A4R2M6J1_RUBGE</name>
<dbReference type="PANTHER" id="PTHR33121">
    <property type="entry name" value="CYCLIC DI-GMP PHOSPHODIESTERASE PDEF"/>
    <property type="match status" value="1"/>
</dbReference>
<keyword evidence="1" id="KW-0472">Membrane</keyword>
<comment type="caution">
    <text evidence="3">The sequence shown here is derived from an EMBL/GenBank/DDBJ whole genome shotgun (WGS) entry which is preliminary data.</text>
</comment>
<feature type="transmembrane region" description="Helical" evidence="1">
    <location>
        <begin position="98"/>
        <end position="121"/>
    </location>
</feature>
<dbReference type="SUPFAM" id="SSF55073">
    <property type="entry name" value="Nucleotide cyclase"/>
    <property type="match status" value="1"/>
</dbReference>
<dbReference type="InterPro" id="IPR050706">
    <property type="entry name" value="Cyclic-di-GMP_PDE-like"/>
</dbReference>
<reference evidence="3 4" key="1">
    <citation type="submission" date="2019-03" db="EMBL/GenBank/DDBJ databases">
        <title>Genomic Encyclopedia of Type Strains, Phase IV (KMG-IV): sequencing the most valuable type-strain genomes for metagenomic binning, comparative biology and taxonomic classification.</title>
        <authorList>
            <person name="Goeker M."/>
        </authorList>
    </citation>
    <scope>NUCLEOTIDE SEQUENCE [LARGE SCALE GENOMIC DNA]</scope>
    <source>
        <strain evidence="3 4">DSM 1709</strain>
    </source>
</reference>
<dbReference type="PROSITE" id="PS50887">
    <property type="entry name" value="GGDEF"/>
    <property type="match status" value="1"/>
</dbReference>
<dbReference type="SMART" id="SM00267">
    <property type="entry name" value="GGDEF"/>
    <property type="match status" value="1"/>
</dbReference>
<evidence type="ECO:0000256" key="1">
    <source>
        <dbReference type="SAM" id="Phobius"/>
    </source>
</evidence>
<organism evidence="3 4">
    <name type="scientific">Rubrivivax gelatinosus</name>
    <name type="common">Rhodocyclus gelatinosus</name>
    <name type="synonym">Rhodopseudomonas gelatinosa</name>
    <dbReference type="NCBI Taxonomy" id="28068"/>
    <lineage>
        <taxon>Bacteria</taxon>
        <taxon>Pseudomonadati</taxon>
        <taxon>Pseudomonadota</taxon>
        <taxon>Betaproteobacteria</taxon>
        <taxon>Burkholderiales</taxon>
        <taxon>Sphaerotilaceae</taxon>
        <taxon>Rubrivivax</taxon>
    </lineage>
</organism>
<feature type="domain" description="GGDEF" evidence="2">
    <location>
        <begin position="171"/>
        <end position="302"/>
    </location>
</feature>
<keyword evidence="1" id="KW-1133">Transmembrane helix</keyword>
<accession>A0A4R2M6J1</accession>
<dbReference type="Proteomes" id="UP000295106">
    <property type="component" value="Unassembled WGS sequence"/>
</dbReference>
<dbReference type="Pfam" id="PF00990">
    <property type="entry name" value="GGDEF"/>
    <property type="match status" value="1"/>
</dbReference>
<dbReference type="RefSeq" id="WP_132646439.1">
    <property type="nucleotide sequence ID" value="NZ_CP181386.1"/>
</dbReference>
<protein>
    <submittedName>
        <fullName evidence="3">Diguanylate cyclase (GGDEF)-like protein</fullName>
    </submittedName>
</protein>
<dbReference type="PANTHER" id="PTHR33121:SF79">
    <property type="entry name" value="CYCLIC DI-GMP PHOSPHODIESTERASE PDED-RELATED"/>
    <property type="match status" value="1"/>
</dbReference>
<dbReference type="EMBL" id="SLXD01000005">
    <property type="protein sequence ID" value="TCP02889.1"/>
    <property type="molecule type" value="Genomic_DNA"/>
</dbReference>
<dbReference type="Gene3D" id="3.30.70.270">
    <property type="match status" value="1"/>
</dbReference>
<evidence type="ECO:0000313" key="3">
    <source>
        <dbReference type="EMBL" id="TCP02889.1"/>
    </source>
</evidence>
<dbReference type="InterPro" id="IPR000160">
    <property type="entry name" value="GGDEF_dom"/>
</dbReference>
<dbReference type="InterPro" id="IPR043128">
    <property type="entry name" value="Rev_trsase/Diguanyl_cyclase"/>
</dbReference>
<gene>
    <name evidence="3" type="ORF">EV684_10555</name>
</gene>
<proteinExistence type="predicted"/>
<feature type="transmembrane region" description="Helical" evidence="1">
    <location>
        <begin position="66"/>
        <end position="86"/>
    </location>
</feature>
<feature type="transmembrane region" description="Helical" evidence="1">
    <location>
        <begin position="39"/>
        <end position="59"/>
    </location>
</feature>
<dbReference type="AlphaFoldDB" id="A0A4R2M6J1"/>
<keyword evidence="1" id="KW-0812">Transmembrane</keyword>
<dbReference type="NCBIfam" id="TIGR00254">
    <property type="entry name" value="GGDEF"/>
    <property type="match status" value="1"/>
</dbReference>
<dbReference type="GO" id="GO:0071111">
    <property type="term" value="F:cyclic-guanylate-specific phosphodiesterase activity"/>
    <property type="evidence" value="ECO:0007669"/>
    <property type="project" value="InterPro"/>
</dbReference>
<dbReference type="InterPro" id="IPR029787">
    <property type="entry name" value="Nucleotide_cyclase"/>
</dbReference>
<evidence type="ECO:0000313" key="4">
    <source>
        <dbReference type="Proteomes" id="UP000295106"/>
    </source>
</evidence>
<evidence type="ECO:0000259" key="2">
    <source>
        <dbReference type="PROSITE" id="PS50887"/>
    </source>
</evidence>
<dbReference type="GeneID" id="99684678"/>
<sequence length="302" mass="33101">MSTSPRSWQPLLPLGATLLLALFAAFAPAKPVATWQWLDIAAEGGTALMAGVWAWLVLGSRPGGRVTLWLAGGLAAIMLGAFADSLDELFAVAASPLPLSWIESVFSPLGMLALTWGLLLWRQEQAVLSEQLQRRERVFRDHRAYDRVTQLADADYLRRQIELERAAHPGRPCALAVLELANWAEIERTHGRAEADRVLQAVAHQLLLNLPPRELLCRYAGARFVLLLPQAELGTARRRAQHLVGMVEAMRFSPRDAEHPVALAMRSAVALGDDDAQALLTRLNRELEALDLAGARPARAAS</sequence>